<keyword evidence="1" id="KW-0732">Signal</keyword>
<keyword evidence="4" id="KW-1185">Reference proteome</keyword>
<name>A0ABZ2XPZ5_9RHOB</name>
<gene>
    <name evidence="3" type="ORF">QEZ52_15290</name>
</gene>
<dbReference type="InterPro" id="IPR050955">
    <property type="entry name" value="Plant_Biomass_Hydrol_Est"/>
</dbReference>
<keyword evidence="2" id="KW-0378">Hydrolase</keyword>
<evidence type="ECO:0000256" key="1">
    <source>
        <dbReference type="ARBA" id="ARBA00022729"/>
    </source>
</evidence>
<dbReference type="Pfam" id="PF10503">
    <property type="entry name" value="Esterase_PHB"/>
    <property type="match status" value="1"/>
</dbReference>
<dbReference type="SUPFAM" id="SSF53474">
    <property type="entry name" value="alpha/beta-Hydrolases"/>
    <property type="match status" value="1"/>
</dbReference>
<sequence>MDSGRYHIVLPPPDEANNAGTAAPVVMVLHGYGGSGAGVLKMRTMVDGLTQRGYAVIAPTAERRNGGNRIWVFYPGWEGRDDAAFLRDVVADAANRFNVSDTRVLLSGFSAGAFMVNYLACATPEAYPAYAPVSGGFWRPMPTSCKGPVRLFHTHGWRDGVVPLEGRKLSNGKFEQGDIFAGLEIWRDANGCDGHKPGRTGQSGSFLYRSWNECAPGAALQLALFPGGHQVPKGWADLVLDWFETQVPDDDTDR</sequence>
<evidence type="ECO:0000313" key="4">
    <source>
        <dbReference type="Proteomes" id="UP001623232"/>
    </source>
</evidence>
<dbReference type="Proteomes" id="UP001623232">
    <property type="component" value="Chromosome"/>
</dbReference>
<dbReference type="EMBL" id="CP123584">
    <property type="protein sequence ID" value="WZK87957.1"/>
    <property type="molecule type" value="Genomic_DNA"/>
</dbReference>
<dbReference type="Gene3D" id="3.40.50.1820">
    <property type="entry name" value="alpha/beta hydrolase"/>
    <property type="match status" value="1"/>
</dbReference>
<reference evidence="3 4" key="1">
    <citation type="submission" date="2023-04" db="EMBL/GenBank/DDBJ databases">
        <title>Complete genome sequence of Alisedimentitalea scapharcae.</title>
        <authorList>
            <person name="Rong J.-C."/>
            <person name="Yi M.-L."/>
            <person name="Zhao Q."/>
        </authorList>
    </citation>
    <scope>NUCLEOTIDE SEQUENCE [LARGE SCALE GENOMIC DNA]</scope>
    <source>
        <strain evidence="3 4">KCTC 42119</strain>
    </source>
</reference>
<proteinExistence type="predicted"/>
<dbReference type="PANTHER" id="PTHR43037:SF5">
    <property type="entry name" value="FERULOYL ESTERASE"/>
    <property type="match status" value="1"/>
</dbReference>
<dbReference type="InterPro" id="IPR010126">
    <property type="entry name" value="Esterase_phb"/>
</dbReference>
<dbReference type="PANTHER" id="PTHR43037">
    <property type="entry name" value="UNNAMED PRODUCT-RELATED"/>
    <property type="match status" value="1"/>
</dbReference>
<evidence type="ECO:0000313" key="3">
    <source>
        <dbReference type="EMBL" id="WZK87957.1"/>
    </source>
</evidence>
<organism evidence="3 4">
    <name type="scientific">Aliisedimentitalea scapharcae</name>
    <dbReference type="NCBI Taxonomy" id="1524259"/>
    <lineage>
        <taxon>Bacteria</taxon>
        <taxon>Pseudomonadati</taxon>
        <taxon>Pseudomonadota</taxon>
        <taxon>Alphaproteobacteria</taxon>
        <taxon>Rhodobacterales</taxon>
        <taxon>Roseobacteraceae</taxon>
        <taxon>Aliisedimentitalea</taxon>
    </lineage>
</organism>
<evidence type="ECO:0000256" key="2">
    <source>
        <dbReference type="ARBA" id="ARBA00022801"/>
    </source>
</evidence>
<dbReference type="InterPro" id="IPR029058">
    <property type="entry name" value="AB_hydrolase_fold"/>
</dbReference>
<accession>A0ABZ2XPZ5</accession>
<protein>
    <submittedName>
        <fullName evidence="3">PHB depolymerase family esterase</fullName>
    </submittedName>
</protein>